<dbReference type="CDD" id="cd06533">
    <property type="entry name" value="Glyco_transf_WecG_TagA"/>
    <property type="match status" value="1"/>
</dbReference>
<accession>A0ABT8AH73</accession>
<organism evidence="3 4">
    <name type="scientific">Paeniroseomonas aquatica</name>
    <dbReference type="NCBI Taxonomy" id="373043"/>
    <lineage>
        <taxon>Bacteria</taxon>
        <taxon>Pseudomonadati</taxon>
        <taxon>Pseudomonadota</taxon>
        <taxon>Alphaproteobacteria</taxon>
        <taxon>Acetobacterales</taxon>
        <taxon>Acetobacteraceae</taxon>
        <taxon>Paeniroseomonas</taxon>
    </lineage>
</organism>
<keyword evidence="1" id="KW-0328">Glycosyltransferase</keyword>
<dbReference type="NCBIfam" id="TIGR00696">
    <property type="entry name" value="wecG_tagA_cpsF"/>
    <property type="match status" value="1"/>
</dbReference>
<dbReference type="EMBL" id="JAUFPN010000310">
    <property type="protein sequence ID" value="MDN3568888.1"/>
    <property type="molecule type" value="Genomic_DNA"/>
</dbReference>
<sequence length="258" mass="28126">MDGTQGPERVDILGVGVSALTMPLATATMQRWIAGGERHYVCITGVHGVMESQRDPALMAIHNGAGMVTPDGMPLVWMARRLGHPEVERVYGPDLMRAMCGLSAARGYRNFLYGSRPRTLAALAAAITAAHPGLPLAGSLSPPFRALSPAEEEAEVAAINAARPDIVWVGLSTPKQERWMARNRDRLEATVLVGVGAAFDFLAGEKPQAPRWMQRHGLEWAFRMASEPRRLAGRYLRNNPAFAWRAMRQLAAAARPAR</sequence>
<proteinExistence type="predicted"/>
<dbReference type="RefSeq" id="WP_290321010.1">
    <property type="nucleotide sequence ID" value="NZ_JAUFPN010000310.1"/>
</dbReference>
<keyword evidence="2" id="KW-0808">Transferase</keyword>
<dbReference type="InterPro" id="IPR004629">
    <property type="entry name" value="WecG_TagA_CpsF"/>
</dbReference>
<gene>
    <name evidence="3" type="ORF">QWZ14_31305</name>
</gene>
<dbReference type="Proteomes" id="UP001529369">
    <property type="component" value="Unassembled WGS sequence"/>
</dbReference>
<reference evidence="4" key="1">
    <citation type="journal article" date="2019" name="Int. J. Syst. Evol. Microbiol.">
        <title>The Global Catalogue of Microorganisms (GCM) 10K type strain sequencing project: providing services to taxonomists for standard genome sequencing and annotation.</title>
        <authorList>
            <consortium name="The Broad Institute Genomics Platform"/>
            <consortium name="The Broad Institute Genome Sequencing Center for Infectious Disease"/>
            <person name="Wu L."/>
            <person name="Ma J."/>
        </authorList>
    </citation>
    <scope>NUCLEOTIDE SEQUENCE [LARGE SCALE GENOMIC DNA]</scope>
    <source>
        <strain evidence="4">CECT 7131</strain>
    </source>
</reference>
<dbReference type="PANTHER" id="PTHR34136">
    <property type="match status" value="1"/>
</dbReference>
<evidence type="ECO:0000313" key="3">
    <source>
        <dbReference type="EMBL" id="MDN3568888.1"/>
    </source>
</evidence>
<evidence type="ECO:0000313" key="4">
    <source>
        <dbReference type="Proteomes" id="UP001529369"/>
    </source>
</evidence>
<protein>
    <submittedName>
        <fullName evidence="3">WecB/TagA/CpsF family glycosyltransferase</fullName>
    </submittedName>
</protein>
<keyword evidence="4" id="KW-1185">Reference proteome</keyword>
<comment type="caution">
    <text evidence="3">The sequence shown here is derived from an EMBL/GenBank/DDBJ whole genome shotgun (WGS) entry which is preliminary data.</text>
</comment>
<dbReference type="Pfam" id="PF03808">
    <property type="entry name" value="Glyco_tran_WecG"/>
    <property type="match status" value="1"/>
</dbReference>
<evidence type="ECO:0000256" key="2">
    <source>
        <dbReference type="ARBA" id="ARBA00022679"/>
    </source>
</evidence>
<dbReference type="PANTHER" id="PTHR34136:SF1">
    <property type="entry name" value="UDP-N-ACETYL-D-MANNOSAMINURONIC ACID TRANSFERASE"/>
    <property type="match status" value="1"/>
</dbReference>
<name>A0ABT8AH73_9PROT</name>
<evidence type="ECO:0000256" key="1">
    <source>
        <dbReference type="ARBA" id="ARBA00022676"/>
    </source>
</evidence>